<reference evidence="3" key="1">
    <citation type="journal article" date="2015" name="Nature">
        <title>Complex archaea that bridge the gap between prokaryotes and eukaryotes.</title>
        <authorList>
            <person name="Spang A."/>
            <person name="Saw J.H."/>
            <person name="Jorgensen S.L."/>
            <person name="Zaremba-Niedzwiedzka K."/>
            <person name="Martijn J."/>
            <person name="Lind A.E."/>
            <person name="van Eijk R."/>
            <person name="Schleper C."/>
            <person name="Guy L."/>
            <person name="Ettema T.J."/>
        </authorList>
    </citation>
    <scope>NUCLEOTIDE SEQUENCE</scope>
</reference>
<dbReference type="PANTHER" id="PTHR43513:SF3">
    <property type="entry name" value="DIHYDROOROTATE DEHYDROGENASE B (NAD(+)), ELECTRON TRANSFER SUBUNIT-RELATED"/>
    <property type="match status" value="1"/>
</dbReference>
<evidence type="ECO:0000259" key="1">
    <source>
        <dbReference type="PROSITE" id="PS51379"/>
    </source>
</evidence>
<feature type="domain" description="FAD-binding FR-type" evidence="2">
    <location>
        <begin position="346"/>
        <end position="443"/>
    </location>
</feature>
<dbReference type="GO" id="GO:0016491">
    <property type="term" value="F:oxidoreductase activity"/>
    <property type="evidence" value="ECO:0007669"/>
    <property type="project" value="InterPro"/>
</dbReference>
<dbReference type="InterPro" id="IPR017927">
    <property type="entry name" value="FAD-bd_FR_type"/>
</dbReference>
<dbReference type="InterPro" id="IPR001433">
    <property type="entry name" value="OxRdtase_FAD/NAD-bd"/>
</dbReference>
<dbReference type="InterPro" id="IPR017938">
    <property type="entry name" value="Riboflavin_synthase-like_b-brl"/>
</dbReference>
<dbReference type="SUPFAM" id="SSF63380">
    <property type="entry name" value="Riboflavin synthase domain-like"/>
    <property type="match status" value="1"/>
</dbReference>
<dbReference type="InterPro" id="IPR007525">
    <property type="entry name" value="FrhB_FdhB_C"/>
</dbReference>
<dbReference type="InterPro" id="IPR007516">
    <property type="entry name" value="Co_F420_Hydgase/DH_bsu_N"/>
</dbReference>
<dbReference type="SUPFAM" id="SSF52343">
    <property type="entry name" value="Ferredoxin reductase-like, C-terminal NADP-linked domain"/>
    <property type="match status" value="1"/>
</dbReference>
<evidence type="ECO:0000259" key="2">
    <source>
        <dbReference type="PROSITE" id="PS51384"/>
    </source>
</evidence>
<dbReference type="Pfam" id="PF10418">
    <property type="entry name" value="DHODB_Fe-S_bind"/>
    <property type="match status" value="1"/>
</dbReference>
<dbReference type="PANTHER" id="PTHR43513">
    <property type="entry name" value="DIHYDROOROTATE DEHYDROGENASE B (NAD(+)), ELECTRON TRANSFER SUBUNIT"/>
    <property type="match status" value="1"/>
</dbReference>
<dbReference type="PROSITE" id="PS51384">
    <property type="entry name" value="FAD_FR"/>
    <property type="match status" value="1"/>
</dbReference>
<dbReference type="InterPro" id="IPR037117">
    <property type="entry name" value="Dihydroorotate_DH_ele_sf"/>
</dbReference>
<dbReference type="Gene3D" id="3.40.50.80">
    <property type="entry name" value="Nucleotide-binding domain of ferredoxin-NADP reductase (FNR) module"/>
    <property type="match status" value="1"/>
</dbReference>
<dbReference type="Pfam" id="PF04422">
    <property type="entry name" value="FrhB_FdhB_N"/>
    <property type="match status" value="1"/>
</dbReference>
<organism evidence="3">
    <name type="scientific">marine sediment metagenome</name>
    <dbReference type="NCBI Taxonomy" id="412755"/>
    <lineage>
        <taxon>unclassified sequences</taxon>
        <taxon>metagenomes</taxon>
        <taxon>ecological metagenomes</taxon>
    </lineage>
</organism>
<protein>
    <recommendedName>
        <fullName evidence="4">FAD-binding FR-type domain-containing protein</fullName>
    </recommendedName>
</protein>
<feature type="domain" description="4Fe-4S ferredoxin-type" evidence="1">
    <location>
        <begin position="14"/>
        <end position="43"/>
    </location>
</feature>
<dbReference type="Pfam" id="PF00175">
    <property type="entry name" value="NAD_binding_1"/>
    <property type="match status" value="1"/>
</dbReference>
<dbReference type="Pfam" id="PF04432">
    <property type="entry name" value="FrhB_FdhB_C"/>
    <property type="match status" value="1"/>
</dbReference>
<dbReference type="InterPro" id="IPR019480">
    <property type="entry name" value="Dihydroorotate_DH_Fe-S-bd"/>
</dbReference>
<dbReference type="Gene3D" id="2.10.240.10">
    <property type="entry name" value="Dihydroorotate dehydrogenase, electron transfer subunit"/>
    <property type="match status" value="1"/>
</dbReference>
<accession>A0A0F9RW61</accession>
<dbReference type="InterPro" id="IPR039261">
    <property type="entry name" value="FNR_nucleotide-bd"/>
</dbReference>
<dbReference type="PROSITE" id="PS51379">
    <property type="entry name" value="4FE4S_FER_2"/>
    <property type="match status" value="1"/>
</dbReference>
<proteinExistence type="predicted"/>
<dbReference type="NCBIfam" id="NF000796">
    <property type="entry name" value="PRK00054.1-1"/>
    <property type="match status" value="1"/>
</dbReference>
<name>A0A0F9RW61_9ZZZZ</name>
<dbReference type="InterPro" id="IPR017896">
    <property type="entry name" value="4Fe4S_Fe-S-bd"/>
</dbReference>
<dbReference type="EMBL" id="LAZR01000938">
    <property type="protein sequence ID" value="KKN54212.1"/>
    <property type="molecule type" value="Genomic_DNA"/>
</dbReference>
<dbReference type="InterPro" id="IPR050353">
    <property type="entry name" value="PyrK_electron_transfer"/>
</dbReference>
<evidence type="ECO:0000313" key="3">
    <source>
        <dbReference type="EMBL" id="KKN54212.1"/>
    </source>
</evidence>
<comment type="caution">
    <text evidence="3">The sequence shown here is derived from an EMBL/GenBank/DDBJ whole genome shotgun (WGS) entry which is preliminary data.</text>
</comment>
<sequence length="606" mass="67356">MYITKIKKGWLELDSEIIKQGKCVYCGACGAFCANIKFDFDKEIPIEDGSCKDVNTCRDGFGLCYNLCLKTGTEQIPLSLLDKWVFGKKQDKILGHFIDIVSVKLTDSARENLPMEAGPLTALLSIAMEEGLIDCSIITDKDDNYRPFPILGTNRKELFKGVGYKPTQSPTLSLVGDAINKEHTDIAVVGTPCQIQALKKLQNHPGFDFEAFDLVSLTIGTFCFGTFYNQSLTNCFKEYGINNKEIIKVATDNNKFNMKIFTNNSKTEIPLNLIYEKAIRNACFSCSDYTSSFADISIGNIGSEEGWRTLIIRTERGKEVFDLALEKGVFKTNVISKDNEDILLQLTRNKTEIVKIESIVDHSPEIKSFLIRNERISMAYRPGMFVIIWLPDMDFLPMSISNIEGNLIEITVQKIGEGTTKLFELRKGDSIGIRGPFGNYWNYDDANNILLVGGGMGIAALTSLIRPLKQNKKNVTITIGAKDKISLIFADRLLELIPDTLCSTDDGSRGKKCFVTDTIEEILTHNSIDLIITCGPEIMMKKVIETAELKNIKVQASLERKMKCGVGLCGSCCIGKNNNVSICKTGPIFSSSDLKSFPQFGTYSKS</sequence>
<evidence type="ECO:0008006" key="4">
    <source>
        <dbReference type="Google" id="ProtNLM"/>
    </source>
</evidence>
<dbReference type="AlphaFoldDB" id="A0A0F9RW61"/>
<dbReference type="Gene3D" id="2.40.30.10">
    <property type="entry name" value="Translation factors"/>
    <property type="match status" value="1"/>
</dbReference>
<gene>
    <name evidence="3" type="ORF">LCGC14_0594630</name>
</gene>